<dbReference type="Proteomes" id="UP000008672">
    <property type="component" value="Unassembled WGS sequence"/>
</dbReference>
<feature type="domain" description="Proline dehydrogenase" evidence="10">
    <location>
        <begin position="180"/>
        <end position="415"/>
    </location>
</feature>
<comment type="cofactor">
    <cofactor evidence="1 9">
        <name>FAD</name>
        <dbReference type="ChEBI" id="CHEBI:57692"/>
    </cofactor>
</comment>
<proteinExistence type="inferred from homology"/>
<gene>
    <name evidence="11" type="primary">PRODH2</name>
</gene>
<dbReference type="Pfam" id="PF01619">
    <property type="entry name" value="Pro_dh"/>
    <property type="match status" value="1"/>
</dbReference>
<dbReference type="AlphaFoldDB" id="H2ZZB8"/>
<dbReference type="InParanoid" id="H2ZZB8"/>
<dbReference type="InterPro" id="IPR029041">
    <property type="entry name" value="FAD-linked_oxidoreductase-like"/>
</dbReference>
<dbReference type="InterPro" id="IPR002872">
    <property type="entry name" value="Proline_DH_dom"/>
</dbReference>
<keyword evidence="5 9" id="KW-0560">Oxidoreductase</keyword>
<dbReference type="EMBL" id="AFYH01212552">
    <property type="status" value="NOT_ANNOTATED_CDS"/>
    <property type="molecule type" value="Genomic_DNA"/>
</dbReference>
<dbReference type="PANTHER" id="PTHR13914:SF29">
    <property type="entry name" value="HYDROXYPROLINE DEHYDROGENASE"/>
    <property type="match status" value="1"/>
</dbReference>
<dbReference type="OMA" id="WMQDAAD"/>
<evidence type="ECO:0000259" key="10">
    <source>
        <dbReference type="Pfam" id="PF01619"/>
    </source>
</evidence>
<evidence type="ECO:0000256" key="5">
    <source>
        <dbReference type="ARBA" id="ARBA00023002"/>
    </source>
</evidence>
<dbReference type="GeneTree" id="ENSGT00390000006265"/>
<evidence type="ECO:0000313" key="11">
    <source>
        <dbReference type="Ensembl" id="ENSLACP00000002739.1"/>
    </source>
</evidence>
<dbReference type="EMBL" id="AFYH01212556">
    <property type="status" value="NOT_ANNOTATED_CDS"/>
    <property type="molecule type" value="Genomic_DNA"/>
</dbReference>
<evidence type="ECO:0000256" key="8">
    <source>
        <dbReference type="ARBA" id="ARBA00048779"/>
    </source>
</evidence>
<evidence type="ECO:0000256" key="3">
    <source>
        <dbReference type="ARBA" id="ARBA00022630"/>
    </source>
</evidence>
<accession>H2ZZB8</accession>
<dbReference type="GO" id="GO:0005739">
    <property type="term" value="C:mitochondrion"/>
    <property type="evidence" value="ECO:0007669"/>
    <property type="project" value="TreeGrafter"/>
</dbReference>
<comment type="similarity">
    <text evidence="2 9">Belongs to the proline oxidase family.</text>
</comment>
<protein>
    <recommendedName>
        <fullName evidence="9">Proline dehydrogenase</fullName>
        <ecNumber evidence="9">1.5.5.2</ecNumber>
    </recommendedName>
</protein>
<keyword evidence="3 9" id="KW-0285">Flavoprotein</keyword>
<dbReference type="PANTHER" id="PTHR13914">
    <property type="entry name" value="PROLINE OXIDASE"/>
    <property type="match status" value="1"/>
</dbReference>
<keyword evidence="4 9" id="KW-0274">FAD</keyword>
<evidence type="ECO:0000256" key="2">
    <source>
        <dbReference type="ARBA" id="ARBA00005869"/>
    </source>
</evidence>
<dbReference type="GO" id="GO:0010133">
    <property type="term" value="P:L-proline catabolic process to L-glutamate"/>
    <property type="evidence" value="ECO:0007669"/>
    <property type="project" value="TreeGrafter"/>
</dbReference>
<evidence type="ECO:0000256" key="4">
    <source>
        <dbReference type="ARBA" id="ARBA00022827"/>
    </source>
</evidence>
<dbReference type="STRING" id="7897.ENSLACP00000002739"/>
<evidence type="ECO:0000256" key="7">
    <source>
        <dbReference type="ARBA" id="ARBA00048242"/>
    </source>
</evidence>
<dbReference type="EC" id="1.5.5.2" evidence="9"/>
<keyword evidence="6 9" id="KW-0642">Proline metabolism</keyword>
<dbReference type="FunCoup" id="H2ZZB8">
    <property type="interactions" value="236"/>
</dbReference>
<dbReference type="SUPFAM" id="SSF51730">
    <property type="entry name" value="FAD-linked oxidoreductase"/>
    <property type="match status" value="1"/>
</dbReference>
<dbReference type="InterPro" id="IPR015659">
    <property type="entry name" value="Proline_oxidase"/>
</dbReference>
<evidence type="ECO:0000256" key="1">
    <source>
        <dbReference type="ARBA" id="ARBA00001974"/>
    </source>
</evidence>
<dbReference type="HOGENOM" id="CLU_018202_3_2_1"/>
<sequence>ASSSTRDVLGSASPKSQLSFDDGRAFCLKTGWEVIRGLLVFRMCSYPRLVNSSMKLMQFGRRVLGRRLFSAVMKASVYGQFVAGETLPEIQRSMEKLKSLGIRPMLAVPIEEDLGEDKTGYLSYQTSPCSPINRSLCLPPFTPSPFQQTPLPECSLLTLCKKLTTCLQEPSAMKELKIEKVAKAMDSEKELKFACLTEDENQHFLASLHRLRKIGQHAKDNKVRVLVDAEYTYLNPALTLVTMAMMMKFNQSESWIWNTYQCYLKEAYNQATRDVELADKLGFCFGVKLVRGAYMDKEQKRAREEGYKDPIQESWEATNKSFSRCWQFRLLRVLNMKLFCFVLFFPLGRMEELGIPKDGGGVCFGQLLGMCDHVSVTLGQAGYAIYKSIPYGPLEDVMPYLVRRAQENQAVLKGIRKERDLLYRELKRRLLRR</sequence>
<dbReference type="EMBL" id="AFYH01212554">
    <property type="status" value="NOT_ANNOTATED_CDS"/>
    <property type="molecule type" value="Genomic_DNA"/>
</dbReference>
<dbReference type="eggNOG" id="KOG0186">
    <property type="taxonomic scope" value="Eukaryota"/>
</dbReference>
<evidence type="ECO:0000256" key="6">
    <source>
        <dbReference type="ARBA" id="ARBA00023062"/>
    </source>
</evidence>
<comment type="function">
    <text evidence="9">Converts proline to delta-1-pyrroline-5-carboxylate.</text>
</comment>
<dbReference type="EMBL" id="AFYH01212555">
    <property type="status" value="NOT_ANNOTATED_CDS"/>
    <property type="molecule type" value="Genomic_DNA"/>
</dbReference>
<dbReference type="GO" id="GO:0071949">
    <property type="term" value="F:FAD binding"/>
    <property type="evidence" value="ECO:0007669"/>
    <property type="project" value="TreeGrafter"/>
</dbReference>
<dbReference type="Ensembl" id="ENSLACT00000002761.1">
    <property type="protein sequence ID" value="ENSLACP00000002739.1"/>
    <property type="gene ID" value="ENSLACG00000002449.1"/>
</dbReference>
<reference evidence="11" key="3">
    <citation type="submission" date="2025-09" db="UniProtKB">
        <authorList>
            <consortium name="Ensembl"/>
        </authorList>
    </citation>
    <scope>IDENTIFICATION</scope>
</reference>
<dbReference type="Gene3D" id="3.20.20.220">
    <property type="match status" value="1"/>
</dbReference>
<dbReference type="GO" id="GO:0004657">
    <property type="term" value="F:proline dehydrogenase activity"/>
    <property type="evidence" value="ECO:0007669"/>
    <property type="project" value="UniProtKB-EC"/>
</dbReference>
<evidence type="ECO:0000313" key="12">
    <source>
        <dbReference type="Proteomes" id="UP000008672"/>
    </source>
</evidence>
<name>H2ZZB8_LATCH</name>
<reference evidence="12" key="1">
    <citation type="submission" date="2011-08" db="EMBL/GenBank/DDBJ databases">
        <title>The draft genome of Latimeria chalumnae.</title>
        <authorList>
            <person name="Di Palma F."/>
            <person name="Alfoldi J."/>
            <person name="Johnson J."/>
            <person name="Berlin A."/>
            <person name="Gnerre S."/>
            <person name="Jaffe D."/>
            <person name="MacCallum I."/>
            <person name="Young S."/>
            <person name="Walker B.J."/>
            <person name="Lander E."/>
            <person name="Lindblad-Toh K."/>
        </authorList>
    </citation>
    <scope>NUCLEOTIDE SEQUENCE [LARGE SCALE GENOMIC DNA]</scope>
    <source>
        <strain evidence="12">Wild caught</strain>
    </source>
</reference>
<dbReference type="EMBL" id="AFYH01212553">
    <property type="status" value="NOT_ANNOTATED_CDS"/>
    <property type="molecule type" value="Genomic_DNA"/>
</dbReference>
<comment type="catalytic activity">
    <reaction evidence="8 9">
        <text>L-proline + a quinone = (S)-1-pyrroline-5-carboxylate + a quinol + H(+)</text>
        <dbReference type="Rhea" id="RHEA:23784"/>
        <dbReference type="ChEBI" id="CHEBI:15378"/>
        <dbReference type="ChEBI" id="CHEBI:17388"/>
        <dbReference type="ChEBI" id="CHEBI:24646"/>
        <dbReference type="ChEBI" id="CHEBI:60039"/>
        <dbReference type="ChEBI" id="CHEBI:132124"/>
        <dbReference type="EC" id="1.5.5.2"/>
    </reaction>
</comment>
<keyword evidence="12" id="KW-1185">Reference proteome</keyword>
<organism evidence="11 12">
    <name type="scientific">Latimeria chalumnae</name>
    <name type="common">Coelacanth</name>
    <dbReference type="NCBI Taxonomy" id="7897"/>
    <lineage>
        <taxon>Eukaryota</taxon>
        <taxon>Metazoa</taxon>
        <taxon>Chordata</taxon>
        <taxon>Craniata</taxon>
        <taxon>Vertebrata</taxon>
        <taxon>Euteleostomi</taxon>
        <taxon>Coelacanthiformes</taxon>
        <taxon>Coelacanthidae</taxon>
        <taxon>Latimeria</taxon>
    </lineage>
</organism>
<evidence type="ECO:0000256" key="9">
    <source>
        <dbReference type="RuleBase" id="RU364054"/>
    </source>
</evidence>
<reference evidence="11" key="2">
    <citation type="submission" date="2025-08" db="UniProtKB">
        <authorList>
            <consortium name="Ensembl"/>
        </authorList>
    </citation>
    <scope>IDENTIFICATION</scope>
</reference>
<comment type="catalytic activity">
    <reaction evidence="7">
        <text>trans-4-hydroxy-L-proline + a quinone = (3R,5S)-1-pyrroline-3-hydroxy-5-carboxylate + a quinol + H(+)</text>
        <dbReference type="Rhea" id="RHEA:52512"/>
        <dbReference type="ChEBI" id="CHEBI:15378"/>
        <dbReference type="ChEBI" id="CHEBI:24646"/>
        <dbReference type="ChEBI" id="CHEBI:58375"/>
        <dbReference type="ChEBI" id="CHEBI:62612"/>
        <dbReference type="ChEBI" id="CHEBI:132124"/>
        <dbReference type="EC" id="1.5.5.3"/>
    </reaction>
</comment>